<accession>A0A2V4ANG3</accession>
<dbReference type="Proteomes" id="UP000249915">
    <property type="component" value="Unassembled WGS sequence"/>
</dbReference>
<keyword evidence="2" id="KW-1185">Reference proteome</keyword>
<dbReference type="EMBL" id="MASW01000006">
    <property type="protein sequence ID" value="PXY21179.1"/>
    <property type="molecule type" value="Genomic_DNA"/>
</dbReference>
<sequence>MKTISTRLEVATPGGFEVEVDVLDGAATAVSQTMRDMETCKIESICGPREMYGHDRLHEAFEHFCGRWQEGVELLLEDGGAIAGTLTRAVDAYTEFEGEAEQAFRDPGER</sequence>
<evidence type="ECO:0000313" key="1">
    <source>
        <dbReference type="EMBL" id="PXY21179.1"/>
    </source>
</evidence>
<gene>
    <name evidence="1" type="ORF">BAY60_27335</name>
</gene>
<dbReference type="OrthoDB" id="3262422at2"/>
<protein>
    <recommendedName>
        <fullName evidence="3">Excreted virulence factor EspC (Type VII ESX diderm)</fullName>
    </recommendedName>
</protein>
<dbReference type="RefSeq" id="WP_112284420.1">
    <property type="nucleotide sequence ID" value="NZ_MASW01000006.1"/>
</dbReference>
<proteinExistence type="predicted"/>
<evidence type="ECO:0008006" key="3">
    <source>
        <dbReference type="Google" id="ProtNLM"/>
    </source>
</evidence>
<dbReference type="AlphaFoldDB" id="A0A2V4ANG3"/>
<organism evidence="1 2">
    <name type="scientific">Prauserella muralis</name>
    <dbReference type="NCBI Taxonomy" id="588067"/>
    <lineage>
        <taxon>Bacteria</taxon>
        <taxon>Bacillati</taxon>
        <taxon>Actinomycetota</taxon>
        <taxon>Actinomycetes</taxon>
        <taxon>Pseudonocardiales</taxon>
        <taxon>Pseudonocardiaceae</taxon>
        <taxon>Prauserella</taxon>
    </lineage>
</organism>
<name>A0A2V4ANG3_9PSEU</name>
<reference evidence="1 2" key="1">
    <citation type="submission" date="2016-07" db="EMBL/GenBank/DDBJ databases">
        <title>Draft genome sequence of Prauserella muralis DSM 45305, isolated from a mould-covered wall in an indoor environment.</title>
        <authorList>
            <person name="Ruckert C."/>
            <person name="Albersmeier A."/>
            <person name="Jiang C.-L."/>
            <person name="Jiang Y."/>
            <person name="Kalinowski J."/>
            <person name="Schneider O."/>
            <person name="Winkler A."/>
            <person name="Zotchev S.B."/>
        </authorList>
    </citation>
    <scope>NUCLEOTIDE SEQUENCE [LARGE SCALE GENOMIC DNA]</scope>
    <source>
        <strain evidence="1 2">DSM 45305</strain>
    </source>
</reference>
<comment type="caution">
    <text evidence="1">The sequence shown here is derived from an EMBL/GenBank/DDBJ whole genome shotgun (WGS) entry which is preliminary data.</text>
</comment>
<evidence type="ECO:0000313" key="2">
    <source>
        <dbReference type="Proteomes" id="UP000249915"/>
    </source>
</evidence>